<accession>A0A317C9C6</accession>
<reference evidence="9 10" key="1">
    <citation type="submission" date="2018-05" db="EMBL/GenBank/DDBJ databases">
        <title>Leucothrix arctica sp. nov., isolated from Arctic seawater.</title>
        <authorList>
            <person name="Choi A."/>
            <person name="Baek K."/>
        </authorList>
    </citation>
    <scope>NUCLEOTIDE SEQUENCE [LARGE SCALE GENOMIC DNA]</scope>
    <source>
        <strain evidence="9 10">JCM 18388</strain>
    </source>
</reference>
<comment type="caution">
    <text evidence="9">The sequence shown here is derived from an EMBL/GenBank/DDBJ whole genome shotgun (WGS) entry which is preliminary data.</text>
</comment>
<keyword evidence="8" id="KW-0408">Iron</keyword>
<comment type="cofactor">
    <cofactor evidence="7">
        <name>Zn(2+)</name>
        <dbReference type="ChEBI" id="CHEBI:29105"/>
    </cofactor>
    <text evidence="7">Binds 1 zinc ion per subunit.</text>
</comment>
<evidence type="ECO:0000313" key="9">
    <source>
        <dbReference type="EMBL" id="PWQ92662.1"/>
    </source>
</evidence>
<evidence type="ECO:0000256" key="6">
    <source>
        <dbReference type="ARBA" id="ARBA00023163"/>
    </source>
</evidence>
<dbReference type="GO" id="GO:0008270">
    <property type="term" value="F:zinc ion binding"/>
    <property type="evidence" value="ECO:0007669"/>
    <property type="project" value="TreeGrafter"/>
</dbReference>
<keyword evidence="5" id="KW-0238">DNA-binding</keyword>
<dbReference type="PANTHER" id="PTHR33202">
    <property type="entry name" value="ZINC UPTAKE REGULATION PROTEIN"/>
    <property type="match status" value="1"/>
</dbReference>
<dbReference type="InterPro" id="IPR036390">
    <property type="entry name" value="WH_DNA-bd_sf"/>
</dbReference>
<keyword evidence="7" id="KW-0479">Metal-binding</keyword>
<keyword evidence="4" id="KW-0805">Transcription regulation</keyword>
<evidence type="ECO:0000256" key="8">
    <source>
        <dbReference type="PIRSR" id="PIRSR602481-2"/>
    </source>
</evidence>
<dbReference type="InterPro" id="IPR002481">
    <property type="entry name" value="FUR"/>
</dbReference>
<comment type="cofactor">
    <cofactor evidence="8">
        <name>Mn(2+)</name>
        <dbReference type="ChEBI" id="CHEBI:29035"/>
    </cofactor>
    <cofactor evidence="8">
        <name>Fe(2+)</name>
        <dbReference type="ChEBI" id="CHEBI:29033"/>
    </cofactor>
    <text evidence="8">Binds 1 Mn(2+) or Fe(2+) ion per subunit.</text>
</comment>
<dbReference type="GO" id="GO:0005829">
    <property type="term" value="C:cytosol"/>
    <property type="evidence" value="ECO:0007669"/>
    <property type="project" value="TreeGrafter"/>
</dbReference>
<keyword evidence="6" id="KW-0804">Transcription</keyword>
<keyword evidence="2" id="KW-0678">Repressor</keyword>
<dbReference type="GO" id="GO:0000976">
    <property type="term" value="F:transcription cis-regulatory region binding"/>
    <property type="evidence" value="ECO:0007669"/>
    <property type="project" value="TreeGrafter"/>
</dbReference>
<feature type="binding site" evidence="7">
    <location>
        <position position="148"/>
    </location>
    <ligand>
        <name>Zn(2+)</name>
        <dbReference type="ChEBI" id="CHEBI:29105"/>
    </ligand>
</feature>
<evidence type="ECO:0000256" key="1">
    <source>
        <dbReference type="ARBA" id="ARBA00007957"/>
    </source>
</evidence>
<sequence length="153" mass="17409">MKSIIENIKQAEHNCKAHGVRLTSKRKQVLSGLLQADKALSAYELVDQCKDESGKTMPAMSVYRILDFLEEEHLVHKLDSNNKYVACSHITCSHGHEVTQFLICEKCQRVDEINIEQSTIEQLQSNVESAGFHLISPQLEMKCICENCNHDHE</sequence>
<protein>
    <submittedName>
        <fullName evidence="9">Transcriptional repressor</fullName>
    </submittedName>
</protein>
<dbReference type="OrthoDB" id="9801127at2"/>
<dbReference type="InterPro" id="IPR036388">
    <property type="entry name" value="WH-like_DNA-bd_sf"/>
</dbReference>
<feature type="binding site" evidence="8">
    <location>
        <position position="121"/>
    </location>
    <ligand>
        <name>Fe cation</name>
        <dbReference type="ChEBI" id="CHEBI:24875"/>
    </ligand>
</feature>
<evidence type="ECO:0000256" key="2">
    <source>
        <dbReference type="ARBA" id="ARBA00022491"/>
    </source>
</evidence>
<dbReference type="AlphaFoldDB" id="A0A317C9C6"/>
<dbReference type="Gene3D" id="1.10.10.10">
    <property type="entry name" value="Winged helix-like DNA-binding domain superfamily/Winged helix DNA-binding domain"/>
    <property type="match status" value="1"/>
</dbReference>
<feature type="binding site" evidence="7">
    <location>
        <position position="145"/>
    </location>
    <ligand>
        <name>Zn(2+)</name>
        <dbReference type="ChEBI" id="CHEBI:29105"/>
    </ligand>
</feature>
<dbReference type="SUPFAM" id="SSF46785">
    <property type="entry name" value="Winged helix' DNA-binding domain"/>
    <property type="match status" value="1"/>
</dbReference>
<feature type="binding site" evidence="7">
    <location>
        <position position="107"/>
    </location>
    <ligand>
        <name>Zn(2+)</name>
        <dbReference type="ChEBI" id="CHEBI:29105"/>
    </ligand>
</feature>
<evidence type="ECO:0000256" key="3">
    <source>
        <dbReference type="ARBA" id="ARBA00022833"/>
    </source>
</evidence>
<comment type="similarity">
    <text evidence="1">Belongs to the Fur family.</text>
</comment>
<feature type="binding site" evidence="7">
    <location>
        <position position="104"/>
    </location>
    <ligand>
        <name>Zn(2+)</name>
        <dbReference type="ChEBI" id="CHEBI:29105"/>
    </ligand>
</feature>
<gene>
    <name evidence="9" type="ORF">DKW60_20225</name>
</gene>
<organism evidence="9 10">
    <name type="scientific">Leucothrix pacifica</name>
    <dbReference type="NCBI Taxonomy" id="1247513"/>
    <lineage>
        <taxon>Bacteria</taxon>
        <taxon>Pseudomonadati</taxon>
        <taxon>Pseudomonadota</taxon>
        <taxon>Gammaproteobacteria</taxon>
        <taxon>Thiotrichales</taxon>
        <taxon>Thiotrichaceae</taxon>
        <taxon>Leucothrix</taxon>
    </lineage>
</organism>
<dbReference type="PANTHER" id="PTHR33202:SF6">
    <property type="entry name" value="ZINC UPTAKE REGULATION PROTEIN"/>
    <property type="match status" value="1"/>
</dbReference>
<evidence type="ECO:0000313" key="10">
    <source>
        <dbReference type="Proteomes" id="UP000245539"/>
    </source>
</evidence>
<dbReference type="EMBL" id="QGKM01000079">
    <property type="protein sequence ID" value="PWQ92662.1"/>
    <property type="molecule type" value="Genomic_DNA"/>
</dbReference>
<dbReference type="RefSeq" id="WP_109839478.1">
    <property type="nucleotide sequence ID" value="NZ_QGKM01000079.1"/>
</dbReference>
<dbReference type="InterPro" id="IPR043135">
    <property type="entry name" value="Fur_C"/>
</dbReference>
<proteinExistence type="inferred from homology"/>
<dbReference type="Gene3D" id="3.30.1490.190">
    <property type="match status" value="1"/>
</dbReference>
<name>A0A317C9C6_9GAMM</name>
<dbReference type="GO" id="GO:0045892">
    <property type="term" value="P:negative regulation of DNA-templated transcription"/>
    <property type="evidence" value="ECO:0007669"/>
    <property type="project" value="TreeGrafter"/>
</dbReference>
<dbReference type="GO" id="GO:1900376">
    <property type="term" value="P:regulation of secondary metabolite biosynthetic process"/>
    <property type="evidence" value="ECO:0007669"/>
    <property type="project" value="TreeGrafter"/>
</dbReference>
<evidence type="ECO:0000256" key="4">
    <source>
        <dbReference type="ARBA" id="ARBA00023015"/>
    </source>
</evidence>
<dbReference type="Pfam" id="PF01475">
    <property type="entry name" value="FUR"/>
    <property type="match status" value="1"/>
</dbReference>
<keyword evidence="3 7" id="KW-0862">Zinc</keyword>
<dbReference type="Proteomes" id="UP000245539">
    <property type="component" value="Unassembled WGS sequence"/>
</dbReference>
<evidence type="ECO:0000256" key="5">
    <source>
        <dbReference type="ARBA" id="ARBA00023125"/>
    </source>
</evidence>
<dbReference type="GO" id="GO:0003700">
    <property type="term" value="F:DNA-binding transcription factor activity"/>
    <property type="evidence" value="ECO:0007669"/>
    <property type="project" value="InterPro"/>
</dbReference>
<evidence type="ECO:0000256" key="7">
    <source>
        <dbReference type="PIRSR" id="PIRSR602481-1"/>
    </source>
</evidence>
<keyword evidence="10" id="KW-1185">Reference proteome</keyword>